<accession>A0A3P7MPL2</accession>
<feature type="non-terminal residue" evidence="2">
    <location>
        <position position="461"/>
    </location>
</feature>
<proteinExistence type="predicted"/>
<dbReference type="SUPFAM" id="SSF103025">
    <property type="entry name" value="Folate-binding domain"/>
    <property type="match status" value="1"/>
</dbReference>
<dbReference type="Proteomes" id="UP000271889">
    <property type="component" value="Unassembled WGS sequence"/>
</dbReference>
<dbReference type="Gene3D" id="3.30.70.1400">
    <property type="entry name" value="Aminomethyltransferase beta-barrel domains"/>
    <property type="match status" value="1"/>
</dbReference>
<gene>
    <name evidence="2" type="ORF">CGOC_LOCUS10171</name>
</gene>
<dbReference type="InterPro" id="IPR006222">
    <property type="entry name" value="GCVT_N"/>
</dbReference>
<reference evidence="2 3" key="1">
    <citation type="submission" date="2018-11" db="EMBL/GenBank/DDBJ databases">
        <authorList>
            <consortium name="Pathogen Informatics"/>
        </authorList>
    </citation>
    <scope>NUCLEOTIDE SEQUENCE [LARGE SCALE GENOMIC DNA]</scope>
</reference>
<protein>
    <recommendedName>
        <fullName evidence="1">GCVT N-terminal domain-containing protein</fullName>
    </recommendedName>
</protein>
<keyword evidence="3" id="KW-1185">Reference proteome</keyword>
<dbReference type="PANTHER" id="PTHR43757">
    <property type="entry name" value="AMINOMETHYLTRANSFERASE"/>
    <property type="match status" value="1"/>
</dbReference>
<name>A0A3P7MPL2_CYLGO</name>
<dbReference type="Gene3D" id="3.50.50.60">
    <property type="entry name" value="FAD/NAD(P)-binding domain"/>
    <property type="match status" value="1"/>
</dbReference>
<evidence type="ECO:0000313" key="2">
    <source>
        <dbReference type="EMBL" id="VDN25693.1"/>
    </source>
</evidence>
<dbReference type="Gene3D" id="3.30.9.10">
    <property type="entry name" value="D-Amino Acid Oxidase, subunit A, domain 2"/>
    <property type="match status" value="1"/>
</dbReference>
<dbReference type="GO" id="GO:0005739">
    <property type="term" value="C:mitochondrion"/>
    <property type="evidence" value="ECO:0007669"/>
    <property type="project" value="TreeGrafter"/>
</dbReference>
<dbReference type="InterPro" id="IPR028896">
    <property type="entry name" value="GcvT/YgfZ/DmdA"/>
</dbReference>
<sequence>MSLICTNFDQRRWIKFYFILEGSRAIKPDFDRVGEAYERACTLVPSLRDAKVDAKAAVFSMTADGYPLVGPFDKNYWVSTGFLDGVSSGGGIGKFILEKSKETYSMYYNWSYTNRHAGRPTDRVSGLYGRFKRDKAHFSFRNGWEVAQAFDIEEEGMLSTLSREYQMVTNKCGVIDMSWKGKIEVKGPDAEALLNYAICSPIPSLAKIGSGLMLTRQGRIFSPMKIFHHDNTRSAFILLTEPERESRDIYWLRRAASEKNFKVQVFCVSEYLASLALVGPNSRQLLSELTKSDVSEEGFPQRSTRLMRLGPVAVVCARSSTSTGQLSYEFFHNRADSAKLYEAIICAGAPYGVVNFGQATMNMMRLEHGYKIWGRELTLDTNPFECGLGGLVDFSKGEFIGREAALEQKDKSYDRRLALLTFDPEYNPNIPLEWKNLPFGNEVVRREGQEEAIISAGAPYG</sequence>
<evidence type="ECO:0000313" key="3">
    <source>
        <dbReference type="Proteomes" id="UP000271889"/>
    </source>
</evidence>
<organism evidence="2 3">
    <name type="scientific">Cylicostephanus goldi</name>
    <name type="common">Nematode worm</name>
    <dbReference type="NCBI Taxonomy" id="71465"/>
    <lineage>
        <taxon>Eukaryota</taxon>
        <taxon>Metazoa</taxon>
        <taxon>Ecdysozoa</taxon>
        <taxon>Nematoda</taxon>
        <taxon>Chromadorea</taxon>
        <taxon>Rhabditida</taxon>
        <taxon>Rhabditina</taxon>
        <taxon>Rhabditomorpha</taxon>
        <taxon>Strongyloidea</taxon>
        <taxon>Strongylidae</taxon>
        <taxon>Cylicostephanus</taxon>
    </lineage>
</organism>
<dbReference type="OrthoDB" id="498204at2759"/>
<dbReference type="InterPro" id="IPR036188">
    <property type="entry name" value="FAD/NAD-bd_sf"/>
</dbReference>
<dbReference type="InterPro" id="IPR027266">
    <property type="entry name" value="TrmE/GcvT-like"/>
</dbReference>
<dbReference type="AlphaFoldDB" id="A0A3P7MPL2"/>
<dbReference type="Pfam" id="PF01571">
    <property type="entry name" value="GCV_T"/>
    <property type="match status" value="1"/>
</dbReference>
<evidence type="ECO:0000259" key="1">
    <source>
        <dbReference type="Pfam" id="PF01571"/>
    </source>
</evidence>
<dbReference type="EMBL" id="UYRV01110046">
    <property type="protein sequence ID" value="VDN25693.1"/>
    <property type="molecule type" value="Genomic_DNA"/>
</dbReference>
<dbReference type="Gene3D" id="3.30.1360.120">
    <property type="entry name" value="Probable tRNA modification gtpase trme, domain 1"/>
    <property type="match status" value="1"/>
</dbReference>
<dbReference type="PANTHER" id="PTHR43757:SF2">
    <property type="entry name" value="AMINOMETHYLTRANSFERASE, MITOCHONDRIAL"/>
    <property type="match status" value="1"/>
</dbReference>
<feature type="domain" description="GCVT N-terminal" evidence="1">
    <location>
        <begin position="127"/>
        <end position="396"/>
    </location>
</feature>